<dbReference type="AlphaFoldDB" id="A0A1R4IU19"/>
<gene>
    <name evidence="2" type="ORF">FM119_03605</name>
</gene>
<dbReference type="PRINTS" id="PR00469">
    <property type="entry name" value="PNDRDTASEII"/>
</dbReference>
<protein>
    <submittedName>
        <fullName evidence="2">Cyclohexanone monooxygenase</fullName>
        <ecNumber evidence="2">1.14.13.22</ecNumber>
    </submittedName>
</protein>
<keyword evidence="2" id="KW-0560">Oxidoreductase</keyword>
<proteinExistence type="predicted"/>
<dbReference type="RefSeq" id="WP_087136318.1">
    <property type="nucleotide sequence ID" value="NZ_FUKR01000022.1"/>
</dbReference>
<dbReference type="Pfam" id="PF13738">
    <property type="entry name" value="Pyr_redox_3"/>
    <property type="match status" value="1"/>
</dbReference>
<dbReference type="PANTHER" id="PTHR42877:SF4">
    <property type="entry name" value="FAD_NAD(P)-BINDING DOMAIN-CONTAINING PROTEIN-RELATED"/>
    <property type="match status" value="1"/>
</dbReference>
<dbReference type="InterPro" id="IPR051209">
    <property type="entry name" value="FAD-bind_Monooxygenase_sf"/>
</dbReference>
<dbReference type="PANTHER" id="PTHR42877">
    <property type="entry name" value="L-ORNITHINE N(5)-MONOOXYGENASE-RELATED"/>
    <property type="match status" value="1"/>
</dbReference>
<dbReference type="Gene3D" id="3.50.50.60">
    <property type="entry name" value="FAD/NAD(P)-binding domain"/>
    <property type="match status" value="2"/>
</dbReference>
<reference evidence="3" key="1">
    <citation type="submission" date="2017-02" db="EMBL/GenBank/DDBJ databases">
        <authorList>
            <person name="Dridi B."/>
        </authorList>
    </citation>
    <scope>NUCLEOTIDE SEQUENCE [LARGE SCALE GENOMIC DNA]</scope>
    <source>
        <strain evidence="3">EB411</strain>
    </source>
</reference>
<dbReference type="EMBL" id="FUKR01000022">
    <property type="protein sequence ID" value="SJN23376.1"/>
    <property type="molecule type" value="Genomic_DNA"/>
</dbReference>
<dbReference type="EC" id="1.14.13.22" evidence="2"/>
<organism evidence="2 3">
    <name type="scientific">Mycetocola reblochoni REB411</name>
    <dbReference type="NCBI Taxonomy" id="1255698"/>
    <lineage>
        <taxon>Bacteria</taxon>
        <taxon>Bacillati</taxon>
        <taxon>Actinomycetota</taxon>
        <taxon>Actinomycetes</taxon>
        <taxon>Micrococcales</taxon>
        <taxon>Microbacteriaceae</taxon>
        <taxon>Mycetocola</taxon>
    </lineage>
</organism>
<evidence type="ECO:0000256" key="1">
    <source>
        <dbReference type="SAM" id="MobiDB-lite"/>
    </source>
</evidence>
<accession>A0A1R4IU19</accession>
<dbReference type="GO" id="GO:0018667">
    <property type="term" value="F:cyclohexanone monooxygenase activity"/>
    <property type="evidence" value="ECO:0007669"/>
    <property type="project" value="UniProtKB-EC"/>
</dbReference>
<keyword evidence="3" id="KW-1185">Reference proteome</keyword>
<dbReference type="OrthoDB" id="5168853at2"/>
<evidence type="ECO:0000313" key="2">
    <source>
        <dbReference type="EMBL" id="SJN23376.1"/>
    </source>
</evidence>
<name>A0A1R4IU19_9MICO</name>
<sequence length="501" mass="52515">MTAARVHDVVVVGAGFAGLAASLALSEAGIDDHLVLEAAAEVGGTWRDNRYPGVACDIPAPQYTLSRRRRSRWTAPFAPGAEIRDYLRDIAAEPGVAERLRTSTPLSSAAWDEAAGLWRITTPRGLLATRALILCAGRFGSPLVPDVPGYGSFGGDIVHSARWRDDAAIDGADVVVVGTGASAVQIVPRLAGRAARLTVLQRRAPWILPRTVGTGEDGAPATPPGSALLAQDAAFPRRLRGSTAQRAVADAARAHRERQLSSPLLRSALEPRDEAGCRRVLFSDDFYPALERADVALEPSGLAAIGRDGVVTAAGRTIPADTIVLATGFDVRAQPYAPLITGGRGTTLAESWSDGMRSVGGIAVPGFPGMFVVNGPQGTLGHGSALLAIEAQLDGIVRLLLGTRGPVRASDRDARAWRERVHSLAGRTVWSGGCRSWYLDADGSPGLLWPGRAAELRDHLDDAVATLRASSLAAEPPTLSHSSPSPAPDATGRPPQIGQRP</sequence>
<dbReference type="SUPFAM" id="SSF51905">
    <property type="entry name" value="FAD/NAD(P)-binding domain"/>
    <property type="match status" value="1"/>
</dbReference>
<dbReference type="Proteomes" id="UP000196778">
    <property type="component" value="Unassembled WGS sequence"/>
</dbReference>
<keyword evidence="2" id="KW-0503">Monooxygenase</keyword>
<evidence type="ECO:0000313" key="3">
    <source>
        <dbReference type="Proteomes" id="UP000196778"/>
    </source>
</evidence>
<feature type="region of interest" description="Disordered" evidence="1">
    <location>
        <begin position="471"/>
        <end position="501"/>
    </location>
</feature>
<dbReference type="InterPro" id="IPR036188">
    <property type="entry name" value="FAD/NAD-bd_sf"/>
</dbReference>